<dbReference type="AlphaFoldDB" id="H5SG94"/>
<dbReference type="PANTHER" id="PTHR41775:SF1">
    <property type="entry name" value="PEPTIDASE M6-LIKE DOMAIN-CONTAINING PROTEIN"/>
    <property type="match status" value="1"/>
</dbReference>
<reference evidence="1" key="2">
    <citation type="journal article" date="2012" name="PLoS ONE">
        <title>A Deeply Branching Thermophilic Bacterium with an Ancient Acetyl-CoA Pathway Dominates a Subsurface Ecosystem.</title>
        <authorList>
            <person name="Takami H."/>
            <person name="Noguchi H."/>
            <person name="Takaki Y."/>
            <person name="Uchiyama I."/>
            <person name="Toyoda A."/>
            <person name="Nishi S."/>
            <person name="Chee G.-J."/>
            <person name="Arai W."/>
            <person name="Nunoura T."/>
            <person name="Itoh T."/>
            <person name="Hattori M."/>
            <person name="Takai K."/>
        </authorList>
    </citation>
    <scope>NUCLEOTIDE SEQUENCE</scope>
</reference>
<proteinExistence type="predicted"/>
<dbReference type="SUPFAM" id="SSF55486">
    <property type="entry name" value="Metalloproteases ('zincins'), catalytic domain"/>
    <property type="match status" value="1"/>
</dbReference>
<gene>
    <name evidence="1" type="ORF">HGMM_F23G10C33</name>
</gene>
<reference evidence="1" key="1">
    <citation type="journal article" date="2005" name="Environ. Microbiol.">
        <title>Genetic and functional properties of uncultivated thermophilic crenarchaeotes from a subsurface gold mine as revealed by analysis of genome fragments.</title>
        <authorList>
            <person name="Nunoura T."/>
            <person name="Hirayama H."/>
            <person name="Takami H."/>
            <person name="Oida H."/>
            <person name="Nishi S."/>
            <person name="Shimamura S."/>
            <person name="Suzuki Y."/>
            <person name="Inagaki F."/>
            <person name="Takai K."/>
            <person name="Nealson K.H."/>
            <person name="Horikoshi K."/>
        </authorList>
    </citation>
    <scope>NUCLEOTIDE SEQUENCE</scope>
</reference>
<organism evidence="1">
    <name type="scientific">uncultured Acetothermia bacterium</name>
    <dbReference type="NCBI Taxonomy" id="236499"/>
    <lineage>
        <taxon>Bacteria</taxon>
        <taxon>Candidatus Bipolaricaulota</taxon>
        <taxon>environmental samples</taxon>
    </lineage>
</organism>
<sequence>MGHIRVVRWGILGGFCLAAALWLTVSQLARAQQATIEGWFHILWYDGPPGSGIKGEIYVLIDDQGQEYRLQLDLKLTEPFGGVLALNRKRVKLVVEQTPGPLGQQGSVRVLSIQLGMAGALAGIEPISGPQPWVNLLCKFSDVSAEPQPLSYFTGLMGNTYPGLDHYWREVSYNNINIVGSASQNWKTLPHDRAYYGATGSGTSANLTALFNDCTAIHDADVYFPNFVGINLMFNDLLDCCAWGGSRTATLDGVNKTYRVTWEPPWGYQNQGVMAHEMGHGWGWPHSSGAYGATYDSRWDVMSDIWNTCPPTDPTYGCVGQGTISYHKDLGAWIPSARKFVPTLNTVTTIEIDRLNQPGSSTNYLMARIPIPGSSQFYTVEARRFIGYDGKVPAEAIVIHHVDATRANDAWVVDADGNLDGACVIPADDANCDPDDAGAQWMPGETYTDAANSIQITVNSITATGFIVTITYGNPPSCTNTGAIFRIERTTGNVCADGSFNSGGADVAEYVRVSEAVEPGDVLELDPTKPGHYRKARGAYSHLVAGVVSTQPGVILGARGQSEGKVLLALIGRVPVRATTENGPIRPGDLLTSSSKPGYAMRCESAHKCEGAIIGKALEALDVGEGVILMLLMR</sequence>
<name>H5SG94_9BACT</name>
<protein>
    <submittedName>
        <fullName evidence="1">Uncharacterized protein</fullName>
    </submittedName>
</protein>
<dbReference type="EMBL" id="AP011711">
    <property type="protein sequence ID" value="BAL55180.1"/>
    <property type="molecule type" value="Genomic_DNA"/>
</dbReference>
<dbReference type="PANTHER" id="PTHR41775">
    <property type="entry name" value="SECRETED PROTEIN-RELATED"/>
    <property type="match status" value="1"/>
</dbReference>
<accession>H5SG94</accession>
<evidence type="ECO:0000313" key="1">
    <source>
        <dbReference type="EMBL" id="BAL55180.1"/>
    </source>
</evidence>